<dbReference type="AlphaFoldDB" id="A0A1V1NXE9"/>
<accession>A0A1V1NXE9</accession>
<dbReference type="PANTHER" id="PTHR39198:SF1">
    <property type="entry name" value="ALPHA-GALACTOSIDASE NEW3 DOMAIN-CONTAINING PROTEIN"/>
    <property type="match status" value="1"/>
</dbReference>
<dbReference type="Proteomes" id="UP000189670">
    <property type="component" value="Unassembled WGS sequence"/>
</dbReference>
<feature type="domain" description="FixG C-terminal immunoglobulin-like" evidence="1">
    <location>
        <begin position="413"/>
        <end position="489"/>
    </location>
</feature>
<name>A0A1V1NXE9_9BACT</name>
<dbReference type="InterPro" id="IPR032879">
    <property type="entry name" value="FixG_C"/>
</dbReference>
<dbReference type="InterPro" id="IPR013783">
    <property type="entry name" value="Ig-like_fold"/>
</dbReference>
<organism evidence="2 3">
    <name type="scientific">Candidatus Magnetoglobus multicellularis str. Araruama</name>
    <dbReference type="NCBI Taxonomy" id="890399"/>
    <lineage>
        <taxon>Bacteria</taxon>
        <taxon>Pseudomonadati</taxon>
        <taxon>Thermodesulfobacteriota</taxon>
        <taxon>Desulfobacteria</taxon>
        <taxon>Desulfobacterales</taxon>
        <taxon>Desulfobacteraceae</taxon>
        <taxon>Candidatus Magnetoglobus</taxon>
    </lineage>
</organism>
<dbReference type="EMBL" id="ATBP01001492">
    <property type="protein sequence ID" value="ETR67231.1"/>
    <property type="molecule type" value="Genomic_DNA"/>
</dbReference>
<feature type="non-terminal residue" evidence="2">
    <location>
        <position position="733"/>
    </location>
</feature>
<reference evidence="3" key="1">
    <citation type="submission" date="2012-11" db="EMBL/GenBank/DDBJ databases">
        <authorList>
            <person name="Lucero-Rivera Y.E."/>
            <person name="Tovar-Ramirez D."/>
        </authorList>
    </citation>
    <scope>NUCLEOTIDE SEQUENCE [LARGE SCALE GENOMIC DNA]</scope>
    <source>
        <strain evidence="3">Araruama</strain>
    </source>
</reference>
<gene>
    <name evidence="2" type="ORF">OMM_11822</name>
</gene>
<evidence type="ECO:0000313" key="3">
    <source>
        <dbReference type="Proteomes" id="UP000189670"/>
    </source>
</evidence>
<dbReference type="Gene3D" id="2.60.40.10">
    <property type="entry name" value="Immunoglobulins"/>
    <property type="match status" value="1"/>
</dbReference>
<feature type="non-terminal residue" evidence="2">
    <location>
        <position position="1"/>
    </location>
</feature>
<evidence type="ECO:0000259" key="1">
    <source>
        <dbReference type="Pfam" id="PF11614"/>
    </source>
</evidence>
<proteinExistence type="predicted"/>
<sequence>GGTDTFNLNVIVSETEVANGLEDTITVSVTSQGNRSLTHAFQVVTTIPAFSFETQALTNHVLITCGASYYFPIKIHNTGATTDTYNLSINSGSWSYTIRNQLDTASISTMSVGSGITDLFYVKVKVPQMNVSNNQSDQVVLNVSSQGNRSVQSNPIVLTSTTPLIVSNMQAVKNQAIVYPGQSYLYPIHISNKGILKDSYYLSVSSGTFSYTIRNQFDNASIREISVAPGITETFLVNVDVPYSGITNGAIDSVTIESISQNNSSVSQSIAITTTTPSFGFGMAKATQDTTVYPGQSFNYQVIISNSSTYTDTFDLSTTSGSWGYQIRDVSDTENISTISVGAGLSETFLVKVSVPYTGVSNGASDSVNIVAVSQGNNQLSQNVQATTTTPTVSFTAQNVSGDSVIGTNQSYNYLLQIQNTGTAMDTYDISVIGGNWSYTIRNAGDNGTISHITVHAGDVATFLVKVTTPPVASNAETDSITISTISQGNPSVQNHITATTSIPVFSHKVVTQTNSSTVNIGQYFSYQFDISNTASTNDTYNINRLGGNFLYSIRNSLDTADITTLSVNSGQTQTFIVKVTLPITVTHGASESITIQTISQGNAGIITNTALATTASRYSFTMQRLTNNATIYPGQSLDYLVQINNTEIPNDTYNLTCQGGALFTYTLRNAANTMDITSISINAGLSGTFLVKVTVPLENIPNGAAESITLNVVSQGKSTVLDSDLITTTTPA</sequence>
<dbReference type="Pfam" id="PF11614">
    <property type="entry name" value="FixG_C"/>
    <property type="match status" value="1"/>
</dbReference>
<protein>
    <recommendedName>
        <fullName evidence="1">FixG C-terminal immunoglobulin-like domain-containing protein</fullName>
    </recommendedName>
</protein>
<evidence type="ECO:0000313" key="2">
    <source>
        <dbReference type="EMBL" id="ETR67231.1"/>
    </source>
</evidence>
<comment type="caution">
    <text evidence="2">The sequence shown here is derived from an EMBL/GenBank/DDBJ whole genome shotgun (WGS) entry which is preliminary data.</text>
</comment>
<dbReference type="PANTHER" id="PTHR39198">
    <property type="entry name" value="HYPOTHETICAL MEMBRANE PROTEIN, CONSERVED"/>
    <property type="match status" value="1"/>
</dbReference>